<evidence type="ECO:0000256" key="3">
    <source>
        <dbReference type="ARBA" id="ARBA00022448"/>
    </source>
</evidence>
<dbReference type="EMBL" id="JAVDQG010000005">
    <property type="protein sequence ID" value="MDR6226382.1"/>
    <property type="molecule type" value="Genomic_DNA"/>
</dbReference>
<comment type="subcellular location">
    <subcellularLocation>
        <location evidence="1 9">Cell membrane</location>
        <topology evidence="1 9">Multi-pass membrane protein</topology>
    </subcellularLocation>
</comment>
<evidence type="ECO:0000256" key="8">
    <source>
        <dbReference type="ARBA" id="ARBA00023136"/>
    </source>
</evidence>
<feature type="transmembrane region" description="Helical" evidence="9">
    <location>
        <begin position="344"/>
        <end position="364"/>
    </location>
</feature>
<evidence type="ECO:0000256" key="1">
    <source>
        <dbReference type="ARBA" id="ARBA00004651"/>
    </source>
</evidence>
<dbReference type="NCBIfam" id="TIGR00796">
    <property type="entry name" value="livcs"/>
    <property type="match status" value="1"/>
</dbReference>
<comment type="similarity">
    <text evidence="2 9">Belongs to the branched chain amino acid transporter family.</text>
</comment>
<evidence type="ECO:0000313" key="10">
    <source>
        <dbReference type="EMBL" id="MDR6226382.1"/>
    </source>
</evidence>
<feature type="transmembrane region" description="Helical" evidence="9">
    <location>
        <begin position="234"/>
        <end position="258"/>
    </location>
</feature>
<evidence type="ECO:0000256" key="4">
    <source>
        <dbReference type="ARBA" id="ARBA00022475"/>
    </source>
</evidence>
<evidence type="ECO:0000256" key="9">
    <source>
        <dbReference type="RuleBase" id="RU362122"/>
    </source>
</evidence>
<feature type="transmembrane region" description="Helical" evidence="9">
    <location>
        <begin position="318"/>
        <end position="338"/>
    </location>
</feature>
<dbReference type="PANTHER" id="PTHR30588:SF0">
    <property type="entry name" value="BRANCHED-CHAIN AMINO ACID PERMEASE BRNQ"/>
    <property type="match status" value="1"/>
</dbReference>
<name>A0ABU1INN7_9BACL</name>
<evidence type="ECO:0000256" key="7">
    <source>
        <dbReference type="ARBA" id="ARBA00022989"/>
    </source>
</evidence>
<accession>A0ABU1INN7</accession>
<feature type="transmembrane region" description="Helical" evidence="9">
    <location>
        <begin position="151"/>
        <end position="169"/>
    </location>
</feature>
<gene>
    <name evidence="10" type="ORF">JOE21_002389</name>
</gene>
<keyword evidence="5 9" id="KW-0812">Transmembrane</keyword>
<comment type="caution">
    <text evidence="10">The sequence shown here is derived from an EMBL/GenBank/DDBJ whole genome shotgun (WGS) entry which is preliminary data.</text>
</comment>
<evidence type="ECO:0000256" key="6">
    <source>
        <dbReference type="ARBA" id="ARBA00022970"/>
    </source>
</evidence>
<protein>
    <recommendedName>
        <fullName evidence="9">Branched-chain amino acid transport system carrier protein</fullName>
    </recommendedName>
</protein>
<keyword evidence="6 9" id="KW-0029">Amino-acid transport</keyword>
<feature type="transmembrane region" description="Helical" evidence="9">
    <location>
        <begin position="278"/>
        <end position="306"/>
    </location>
</feature>
<feature type="transmembrane region" description="Helical" evidence="9">
    <location>
        <begin position="411"/>
        <end position="431"/>
    </location>
</feature>
<keyword evidence="8 9" id="KW-0472">Membrane</keyword>
<evidence type="ECO:0000313" key="11">
    <source>
        <dbReference type="Proteomes" id="UP001185012"/>
    </source>
</evidence>
<dbReference type="Pfam" id="PF05525">
    <property type="entry name" value="Branch_AA_trans"/>
    <property type="match status" value="1"/>
</dbReference>
<keyword evidence="11" id="KW-1185">Reference proteome</keyword>
<dbReference type="PANTHER" id="PTHR30588">
    <property type="entry name" value="BRANCHED-CHAIN AMINO ACID TRANSPORT SYSTEM 2 CARRIER PROTEIN"/>
    <property type="match status" value="1"/>
</dbReference>
<evidence type="ECO:0000256" key="2">
    <source>
        <dbReference type="ARBA" id="ARBA00008540"/>
    </source>
</evidence>
<dbReference type="Proteomes" id="UP001185012">
    <property type="component" value="Unassembled WGS sequence"/>
</dbReference>
<sequence length="449" mass="46957">MLSKRESFVIGLMLFALFFGAGNMIFPPALGQAAGSNLWPALIGFIITGVGLPLLGVIAVGVSGGNLQAMAGKVHPVFGVIFPTIVYLAIGPMFGIPRTGTVAFEMGASPFLSEGLREGVWPLFLYTVIFFGLTFWLALNPSKLVGRIGKILTPVLLALIVMLLIKSWLDPIGGLAKPVEAYESTPFVNGFLEGYLTMDTLGALVFGIVVINAIRDRGVTGSRDVARNAIRAAVVAGVGLAFFYLVLGYLGGTSAVLGESDNGAQILARVSHELFGPVGVLLLGSAVTIACLTTSVGLVTAASLFFSRLLRVLSYNQVALALCLVSLGVANLGLTQIITISVPVLVAVYPIAIVLIILTLLDQVLSVRTPVFVGALVGTALISLFDGLAAFHVPLGVWGQWLALIPLQPEGIGWLFPALIGGIIGAMWNLFTGGDAAVKKRTVTNGKNS</sequence>
<feature type="transmembrane region" description="Helical" evidence="9">
    <location>
        <begin position="195"/>
        <end position="214"/>
    </location>
</feature>
<keyword evidence="3 9" id="KW-0813">Transport</keyword>
<keyword evidence="7 9" id="KW-1133">Transmembrane helix</keyword>
<feature type="transmembrane region" description="Helical" evidence="9">
    <location>
        <begin position="119"/>
        <end position="139"/>
    </location>
</feature>
<dbReference type="InterPro" id="IPR004685">
    <property type="entry name" value="Brnchd-chn_aa_trnsp_Livcs"/>
</dbReference>
<dbReference type="RefSeq" id="WP_309866194.1">
    <property type="nucleotide sequence ID" value="NZ_JAVDQG010000005.1"/>
</dbReference>
<evidence type="ECO:0000256" key="5">
    <source>
        <dbReference type="ARBA" id="ARBA00022692"/>
    </source>
</evidence>
<comment type="function">
    <text evidence="9">Component of the transport system for branched-chain amino acids.</text>
</comment>
<proteinExistence type="inferred from homology"/>
<organism evidence="10 11">
    <name type="scientific">Desmospora profundinema</name>
    <dbReference type="NCBI Taxonomy" id="1571184"/>
    <lineage>
        <taxon>Bacteria</taxon>
        <taxon>Bacillati</taxon>
        <taxon>Bacillota</taxon>
        <taxon>Bacilli</taxon>
        <taxon>Bacillales</taxon>
        <taxon>Thermoactinomycetaceae</taxon>
        <taxon>Desmospora</taxon>
    </lineage>
</organism>
<feature type="transmembrane region" description="Helical" evidence="9">
    <location>
        <begin position="371"/>
        <end position="391"/>
    </location>
</feature>
<comment type="caution">
    <text evidence="9">Lacks conserved residue(s) required for the propagation of feature annotation.</text>
</comment>
<keyword evidence="4" id="KW-1003">Cell membrane</keyword>
<feature type="transmembrane region" description="Helical" evidence="9">
    <location>
        <begin position="41"/>
        <end position="62"/>
    </location>
</feature>
<feature type="transmembrane region" description="Helical" evidence="9">
    <location>
        <begin position="74"/>
        <end position="96"/>
    </location>
</feature>
<reference evidence="10 11" key="1">
    <citation type="submission" date="2023-07" db="EMBL/GenBank/DDBJ databases">
        <title>Genomic Encyclopedia of Type Strains, Phase IV (KMG-IV): sequencing the most valuable type-strain genomes for metagenomic binning, comparative biology and taxonomic classification.</title>
        <authorList>
            <person name="Goeker M."/>
        </authorList>
    </citation>
    <scope>NUCLEOTIDE SEQUENCE [LARGE SCALE GENOMIC DNA]</scope>
    <source>
        <strain evidence="10 11">DSM 45903</strain>
    </source>
</reference>